<dbReference type="Proteomes" id="UP001159428">
    <property type="component" value="Unassembled WGS sequence"/>
</dbReference>
<dbReference type="Pfam" id="PF00001">
    <property type="entry name" value="7tm_1"/>
    <property type="match status" value="1"/>
</dbReference>
<feature type="transmembrane region" description="Helical" evidence="7">
    <location>
        <begin position="17"/>
        <end position="44"/>
    </location>
</feature>
<reference evidence="9 10" key="1">
    <citation type="submission" date="2022-05" db="EMBL/GenBank/DDBJ databases">
        <authorList>
            <consortium name="Genoscope - CEA"/>
            <person name="William W."/>
        </authorList>
    </citation>
    <scope>NUCLEOTIDE SEQUENCE [LARGE SCALE GENOMIC DNA]</scope>
</reference>
<keyword evidence="6" id="KW-0297">G-protein coupled receptor</keyword>
<dbReference type="SUPFAM" id="SSF81321">
    <property type="entry name" value="Family A G protein-coupled receptor-like"/>
    <property type="match status" value="1"/>
</dbReference>
<evidence type="ECO:0000256" key="7">
    <source>
        <dbReference type="SAM" id="Phobius"/>
    </source>
</evidence>
<dbReference type="PROSITE" id="PS50262">
    <property type="entry name" value="G_PROTEIN_RECEP_F1_2"/>
    <property type="match status" value="1"/>
</dbReference>
<dbReference type="GO" id="GO:0004930">
    <property type="term" value="F:G protein-coupled receptor activity"/>
    <property type="evidence" value="ECO:0007669"/>
    <property type="project" value="UniProtKB-KW"/>
</dbReference>
<feature type="non-terminal residue" evidence="9">
    <location>
        <position position="1"/>
    </location>
</feature>
<evidence type="ECO:0000256" key="4">
    <source>
        <dbReference type="ARBA" id="ARBA00022989"/>
    </source>
</evidence>
<dbReference type="PANTHER" id="PTHR22750">
    <property type="entry name" value="G-PROTEIN COUPLED RECEPTOR"/>
    <property type="match status" value="1"/>
</dbReference>
<gene>
    <name evidence="9" type="ORF">PMEA_00026980</name>
</gene>
<keyword evidence="6" id="KW-0675">Receptor</keyword>
<dbReference type="Gene3D" id="1.20.1070.10">
    <property type="entry name" value="Rhodopsin 7-helix transmembrane proteins"/>
    <property type="match status" value="1"/>
</dbReference>
<evidence type="ECO:0000259" key="8">
    <source>
        <dbReference type="PROSITE" id="PS50262"/>
    </source>
</evidence>
<feature type="transmembrane region" description="Helical" evidence="7">
    <location>
        <begin position="109"/>
        <end position="129"/>
    </location>
</feature>
<dbReference type="PROSITE" id="PS00237">
    <property type="entry name" value="G_PROTEIN_RECEP_F1_1"/>
    <property type="match status" value="1"/>
</dbReference>
<protein>
    <recommendedName>
        <fullName evidence="8">G-protein coupled receptors family 1 profile domain-containing protein</fullName>
    </recommendedName>
</protein>
<evidence type="ECO:0000256" key="3">
    <source>
        <dbReference type="ARBA" id="ARBA00022692"/>
    </source>
</evidence>
<dbReference type="EMBL" id="CALNXJ010000052">
    <property type="protein sequence ID" value="CAH3153112.1"/>
    <property type="molecule type" value="Genomic_DNA"/>
</dbReference>
<dbReference type="InterPro" id="IPR000276">
    <property type="entry name" value="GPCR_Rhodpsn"/>
</dbReference>
<comment type="similarity">
    <text evidence="6">Belongs to the G-protein coupled receptor 1 family.</text>
</comment>
<keyword evidence="10" id="KW-1185">Reference proteome</keyword>
<keyword evidence="5 7" id="KW-0472">Membrane</keyword>
<sequence>CTSHIFNKDGNDSFPRIVFFSTSIAIVLLPLVTVAGNALILAAVWRNNFVRTPFHILLSGLAFTDLCTGIVAQPFYSVTFLMCSVNSTVVYDSPRLLTALRTIGEGSGMYFIAVTVLILTVISTERWLVISHRSLFTQRRACFTIIALMLAASPTVILRVLENVDIGYGRSLRFMLIANMLSSYLVITMANFKVYRSICRHQRQIQDNTTIHHFGRSAINVAKYKKSVTTLVYVVLAFSLCFFPYVISVVIYFGFGNRTSETYSAFRVTVVFVYLSSAINPALYLWRMSDIRNGVIELFCRV</sequence>
<evidence type="ECO:0000256" key="5">
    <source>
        <dbReference type="ARBA" id="ARBA00023136"/>
    </source>
</evidence>
<feature type="transmembrane region" description="Helical" evidence="7">
    <location>
        <begin position="141"/>
        <end position="161"/>
    </location>
</feature>
<dbReference type="GO" id="GO:0005886">
    <property type="term" value="C:plasma membrane"/>
    <property type="evidence" value="ECO:0007669"/>
    <property type="project" value="UniProtKB-SubCell"/>
</dbReference>
<comment type="caution">
    <text evidence="9">The sequence shown here is derived from an EMBL/GenBank/DDBJ whole genome shotgun (WGS) entry which is preliminary data.</text>
</comment>
<accession>A0AAU9XNT5</accession>
<dbReference type="AlphaFoldDB" id="A0AAU9XNT5"/>
<proteinExistence type="inferred from homology"/>
<evidence type="ECO:0000313" key="10">
    <source>
        <dbReference type="Proteomes" id="UP001159428"/>
    </source>
</evidence>
<keyword evidence="6" id="KW-0807">Transducer</keyword>
<dbReference type="PRINTS" id="PR00237">
    <property type="entry name" value="GPCRRHODOPSN"/>
</dbReference>
<name>A0AAU9XNT5_9CNID</name>
<evidence type="ECO:0000256" key="2">
    <source>
        <dbReference type="ARBA" id="ARBA00022475"/>
    </source>
</evidence>
<keyword evidence="3 6" id="KW-0812">Transmembrane</keyword>
<feature type="transmembrane region" description="Helical" evidence="7">
    <location>
        <begin position="173"/>
        <end position="195"/>
    </location>
</feature>
<organism evidence="9 10">
    <name type="scientific">Pocillopora meandrina</name>
    <dbReference type="NCBI Taxonomy" id="46732"/>
    <lineage>
        <taxon>Eukaryota</taxon>
        <taxon>Metazoa</taxon>
        <taxon>Cnidaria</taxon>
        <taxon>Anthozoa</taxon>
        <taxon>Hexacorallia</taxon>
        <taxon>Scleractinia</taxon>
        <taxon>Astrocoeniina</taxon>
        <taxon>Pocilloporidae</taxon>
        <taxon>Pocillopora</taxon>
    </lineage>
</organism>
<feature type="transmembrane region" description="Helical" evidence="7">
    <location>
        <begin position="56"/>
        <end position="76"/>
    </location>
</feature>
<evidence type="ECO:0000256" key="1">
    <source>
        <dbReference type="ARBA" id="ARBA00004651"/>
    </source>
</evidence>
<comment type="subcellular location">
    <subcellularLocation>
        <location evidence="1">Cell membrane</location>
        <topology evidence="1">Multi-pass membrane protein</topology>
    </subcellularLocation>
</comment>
<keyword evidence="2" id="KW-1003">Cell membrane</keyword>
<evidence type="ECO:0000313" key="9">
    <source>
        <dbReference type="EMBL" id="CAH3153112.1"/>
    </source>
</evidence>
<feature type="domain" description="G-protein coupled receptors family 1 profile" evidence="8">
    <location>
        <begin position="36"/>
        <end position="284"/>
    </location>
</feature>
<keyword evidence="4 7" id="KW-1133">Transmembrane helix</keyword>
<dbReference type="InterPro" id="IPR017452">
    <property type="entry name" value="GPCR_Rhodpsn_7TM"/>
</dbReference>
<feature type="transmembrane region" description="Helical" evidence="7">
    <location>
        <begin position="265"/>
        <end position="286"/>
    </location>
</feature>
<dbReference type="CDD" id="cd00637">
    <property type="entry name" value="7tm_classA_rhodopsin-like"/>
    <property type="match status" value="1"/>
</dbReference>
<feature type="transmembrane region" description="Helical" evidence="7">
    <location>
        <begin position="231"/>
        <end position="253"/>
    </location>
</feature>
<evidence type="ECO:0000256" key="6">
    <source>
        <dbReference type="RuleBase" id="RU000688"/>
    </source>
</evidence>